<name>A0ABT5XRU4_9FLAO</name>
<sequence>MSDYKQQVSLLLQVLPEVAKEPAFALHGGTAINLFVRDMVRLSVDIDLTYIPIEDRKTSFKNIVEGLAHIKTKLEKILPKAAITLKRETLKLQITTVKAQIKLEVNQINRGVVDETVTLPLCEKAQEEFDVFCAVSVVPLGQLYGGKICAALDRQHPRDLFDVKYLLENEGFTEEIKKGFMLFLLSSNRPLHEMLQPNFIDQRETMANQFEGMSPEPFTYGDFEKAREELVDVIHQNLTDKNKEFLLSFGKGTPDWSIYDFERFPAVQWKLQNLIKLKNGNPEKHESSVASLKKVLY</sequence>
<dbReference type="Pfam" id="PF08843">
    <property type="entry name" value="AbiEii"/>
    <property type="match status" value="1"/>
</dbReference>
<keyword evidence="2" id="KW-1185">Reference proteome</keyword>
<dbReference type="Gene3D" id="3.10.450.620">
    <property type="entry name" value="JHP933, nucleotidyltransferase-like core domain"/>
    <property type="match status" value="1"/>
</dbReference>
<dbReference type="EMBL" id="JARFVA010000006">
    <property type="protein sequence ID" value="MDF0708614.1"/>
    <property type="molecule type" value="Genomic_DNA"/>
</dbReference>
<proteinExistence type="predicted"/>
<dbReference type="GO" id="GO:0016740">
    <property type="term" value="F:transferase activity"/>
    <property type="evidence" value="ECO:0007669"/>
    <property type="project" value="UniProtKB-KW"/>
</dbReference>
<protein>
    <submittedName>
        <fullName evidence="1">Nucleotidyl transferase AbiEii/AbiGii toxin family protein</fullName>
    </submittedName>
</protein>
<organism evidence="1 2">
    <name type="scientific">Flagellimonas okinawensis</name>
    <dbReference type="NCBI Taxonomy" id="3031324"/>
    <lineage>
        <taxon>Bacteria</taxon>
        <taxon>Pseudomonadati</taxon>
        <taxon>Bacteroidota</taxon>
        <taxon>Flavobacteriia</taxon>
        <taxon>Flavobacteriales</taxon>
        <taxon>Flavobacteriaceae</taxon>
        <taxon>Flagellimonas</taxon>
    </lineage>
</organism>
<dbReference type="Proteomes" id="UP001217083">
    <property type="component" value="Unassembled WGS sequence"/>
</dbReference>
<keyword evidence="1" id="KW-0808">Transferase</keyword>
<dbReference type="InterPro" id="IPR014942">
    <property type="entry name" value="AbiEii"/>
</dbReference>
<dbReference type="RefSeq" id="WP_275650498.1">
    <property type="nucleotide sequence ID" value="NZ_JARFVA010000006.1"/>
</dbReference>
<gene>
    <name evidence="1" type="ORF">PY091_15415</name>
</gene>
<evidence type="ECO:0000313" key="1">
    <source>
        <dbReference type="EMBL" id="MDF0708614.1"/>
    </source>
</evidence>
<accession>A0ABT5XRU4</accession>
<evidence type="ECO:0000313" key="2">
    <source>
        <dbReference type="Proteomes" id="UP001217083"/>
    </source>
</evidence>
<comment type="caution">
    <text evidence="1">The sequence shown here is derived from an EMBL/GenBank/DDBJ whole genome shotgun (WGS) entry which is preliminary data.</text>
</comment>
<reference evidence="1 2" key="1">
    <citation type="submission" date="2023-03" db="EMBL/GenBank/DDBJ databases">
        <title>Muricauda XX sp. nov. and Muricauda XXX sp. nov., two novel species isolated from Okinawa Trough.</title>
        <authorList>
            <person name="Cao W."/>
            <person name="Deng X."/>
        </authorList>
    </citation>
    <scope>NUCLEOTIDE SEQUENCE [LARGE SCALE GENOMIC DNA]</scope>
    <source>
        <strain evidence="1 2">81s02</strain>
    </source>
</reference>